<dbReference type="Pfam" id="PF00310">
    <property type="entry name" value="GATase_2"/>
    <property type="match status" value="1"/>
</dbReference>
<dbReference type="InterPro" id="IPR029055">
    <property type="entry name" value="Ntn_hydrolases_N"/>
</dbReference>
<sequence length="1512" mass="161747">MRLPDEYDACGLVALVERGTPTHENLQETLRILVHLSHRAGSIDGEGDGSGVLTDLPVELWAQRLGVAPTTLRGTGFFVGHFFLPQAGQDWSRRVTEVLAAAGAQILWSEAGLTDSGALGPRARRDEPLFWQIAGRLPGREPDRRLFELGVELEGQLPIHLLSLSRHTAVYKVMGSASSLGSYFGDLQDPLFRTRTAIGHNRYSTNTAANFHRVQPFSRVAHNGEINTVHRLQEEARLLGVPLVEGASDSQDLNRVLGALLHRFDLDLAEALEMLFPPILNEMHRMPGELQDLFVFYRHAFGPLAQGPAAILAREGAWLGASVDALGLRPLWLLETPGRILLSSEQGVVPTRELTVEPRPLAPGEKLVIRLDGGEVCLLDQPAVEQHCLARARERGLPLEGGRRYLRAAFPPPGAEAVGAGSPAAHAMPPLPPPGELERLQALFGFSDDDLDVLEAMVQTGNEPIGSLGYDGPLAALSREPVNLADFFKESVAVVTNPAIDREREIEHFSTRTLLGARPLPDGRGRGPLVELRIPLVLPEGAGPDPDRWHRAAVQWGTLTEAGLERAVRSAGGRTVRLPFGLGPGQGVRRCLDALARQAVREARGGAALLILDDRTRVPGEAAPLDPHLVLAWVDRALRQARRGEASLRRQVGLVLASGALRNLHDVMLALTLGADAVVPYLLWAAAATAPEGPANLLGALQKGMEKVISTIGIHELRGYHRLVSAIGLDRELAGIFDVPAFAGGEASGRGLEGVARDALARWEEYRASQKTRPGRTYHIYPKLWKLAAQAAAGAEPYQAYEARVRELELEQPVSLRHLLDVRTPEPTPEGLPHPAVLAVGRHALPFVISSMSFGSQNEVAYRAYAEAAYRLNILAFNGEGGEIPDLIGRYPENRGIQLASGRFGVNVEMVNGARYLEIKIGQGAKPGEGGHLPGTKVSAKVAAARRARPGVDLISPSNNHDLYSIEDLAQFIEELKTTNPRVHVGVKVPVVPGIGTIAVGIAKAGADMVVLSGFDGGTGAARRHALRHVGLPVEVGVRLAHRALVEAGIRDRVELWADGGLKSAQDVLKLILMGANRVGFGTLSMVAIGCTICRGCQLDSCHVGIATQVEDEAEAHLRGLKRFVPRQLEPAVAHLVTFFTGMAQELARLTAALGAGTLQELVGRSDLLVQARGRELVDLTELVEPVLPVPGPLPFSVREREPAVAAGAVRRNVRTLANGRSLQLTEAVRSGFAAGQAHVELETASVTCSDRVLGSHLAGSLAREHIFGSNGHARQVSLLFNHGSVAGNGFASFNRDGLTLRIHGGAQDGTAKSASGGRVVVLKVRNDQGQWVGGSVGKSFAYGAQQGLLIVQGDADSRFCIRLSGADVVAAGRPHGPAARGAGIAARANLKGFAFEYMTNGRALVLGDPGPWICSGMTGGVVYLHLQPELGLVEEAFRERLAKGAKVRLVPAGAADLANLRDLLGSYHEELVLSGQEEEAARILTLMEDPLPRFLKAVPLAGQTDPDVSTE</sequence>
<protein>
    <submittedName>
        <fullName evidence="16">Glutamate synthase</fullName>
    </submittedName>
</protein>
<keyword evidence="7" id="KW-0479">Metal-binding</keyword>
<dbReference type="Gene3D" id="3.60.20.10">
    <property type="entry name" value="Glutamine Phosphoribosylpyrophosphate, subunit 1, domain 1"/>
    <property type="match status" value="1"/>
</dbReference>
<dbReference type="Gene3D" id="2.160.20.60">
    <property type="entry name" value="Glutamate synthase, alpha subunit, C-terminal domain"/>
    <property type="match status" value="1"/>
</dbReference>
<evidence type="ECO:0000256" key="14">
    <source>
        <dbReference type="ARBA" id="ARBA00029440"/>
    </source>
</evidence>
<evidence type="ECO:0000256" key="5">
    <source>
        <dbReference type="ARBA" id="ARBA00022630"/>
    </source>
</evidence>
<name>A0A0K2SK92_LIMPI</name>
<dbReference type="CDD" id="cd00504">
    <property type="entry name" value="GXGXG"/>
    <property type="match status" value="1"/>
</dbReference>
<keyword evidence="17" id="KW-1185">Reference proteome</keyword>
<evidence type="ECO:0000256" key="13">
    <source>
        <dbReference type="ARBA" id="ARBA00023291"/>
    </source>
</evidence>
<dbReference type="PANTHER" id="PTHR11938:SF133">
    <property type="entry name" value="GLUTAMATE SYNTHASE (NADH)"/>
    <property type="match status" value="1"/>
</dbReference>
<evidence type="ECO:0000256" key="7">
    <source>
        <dbReference type="ARBA" id="ARBA00022723"/>
    </source>
</evidence>
<evidence type="ECO:0000256" key="8">
    <source>
        <dbReference type="ARBA" id="ARBA00022962"/>
    </source>
</evidence>
<evidence type="ECO:0000256" key="11">
    <source>
        <dbReference type="ARBA" id="ARBA00023014"/>
    </source>
</evidence>
<keyword evidence="12" id="KW-0314">Glutamate biosynthesis</keyword>
<dbReference type="KEGG" id="lpil:LIP_1398"/>
<dbReference type="InterPro" id="IPR002489">
    <property type="entry name" value="Glu_synth_asu_C"/>
</dbReference>
<gene>
    <name evidence="16" type="ORF">LIP_1398</name>
</gene>
<dbReference type="SUPFAM" id="SSF51395">
    <property type="entry name" value="FMN-linked oxidoreductases"/>
    <property type="match status" value="1"/>
</dbReference>
<evidence type="ECO:0000256" key="3">
    <source>
        <dbReference type="ARBA" id="ARBA00009716"/>
    </source>
</evidence>
<keyword evidence="6" id="KW-0288">FMN</keyword>
<dbReference type="Gene3D" id="3.20.20.70">
    <property type="entry name" value="Aldolase class I"/>
    <property type="match status" value="2"/>
</dbReference>
<evidence type="ECO:0000313" key="17">
    <source>
        <dbReference type="Proteomes" id="UP000065807"/>
    </source>
</evidence>
<dbReference type="SUPFAM" id="SSF69336">
    <property type="entry name" value="Alpha subunit of glutamate synthase, C-terminal domain"/>
    <property type="match status" value="1"/>
</dbReference>
<evidence type="ECO:0000256" key="9">
    <source>
        <dbReference type="ARBA" id="ARBA00023002"/>
    </source>
</evidence>
<dbReference type="OrthoDB" id="9758182at2"/>
<dbReference type="InterPro" id="IPR050711">
    <property type="entry name" value="ET-N_metabolism_enzyme"/>
</dbReference>
<keyword evidence="11" id="KW-0411">Iron-sulfur</keyword>
<comment type="similarity">
    <text evidence="3">Belongs to the glutamate synthase family.</text>
</comment>
<organism evidence="16 17">
    <name type="scientific">Limnochorda pilosa</name>
    <dbReference type="NCBI Taxonomy" id="1555112"/>
    <lineage>
        <taxon>Bacteria</taxon>
        <taxon>Bacillati</taxon>
        <taxon>Bacillota</taxon>
        <taxon>Limnochordia</taxon>
        <taxon>Limnochordales</taxon>
        <taxon>Limnochordaceae</taxon>
        <taxon>Limnochorda</taxon>
    </lineage>
</organism>
<comment type="cofactor">
    <cofactor evidence="1">
        <name>FMN</name>
        <dbReference type="ChEBI" id="CHEBI:58210"/>
    </cofactor>
</comment>
<dbReference type="Pfam" id="PF01645">
    <property type="entry name" value="Glu_synthase"/>
    <property type="match status" value="1"/>
</dbReference>
<dbReference type="SUPFAM" id="SSF56235">
    <property type="entry name" value="N-terminal nucleophile aminohydrolases (Ntn hydrolases)"/>
    <property type="match status" value="1"/>
</dbReference>
<keyword evidence="8" id="KW-0315">Glutamine amidotransferase</keyword>
<dbReference type="InterPro" id="IPR013785">
    <property type="entry name" value="Aldolase_TIM"/>
</dbReference>
<dbReference type="PATRIC" id="fig|1555112.3.peg.1436"/>
<reference evidence="17" key="2">
    <citation type="journal article" date="2016" name="Int. J. Syst. Evol. Microbiol.">
        <title>Complete genome sequence and cell structure of Limnochorda pilosa, a Gram-negative spore-former within the phylum Firmicutes.</title>
        <authorList>
            <person name="Watanabe M."/>
            <person name="Kojima H."/>
            <person name="Fukui M."/>
        </authorList>
    </citation>
    <scope>NUCLEOTIDE SEQUENCE [LARGE SCALE GENOMIC DNA]</scope>
    <source>
        <strain evidence="17">HC45</strain>
    </source>
</reference>
<dbReference type="GO" id="GO:0046872">
    <property type="term" value="F:metal ion binding"/>
    <property type="evidence" value="ECO:0007669"/>
    <property type="project" value="UniProtKB-KW"/>
</dbReference>
<dbReference type="RefSeq" id="WP_068135841.1">
    <property type="nucleotide sequence ID" value="NZ_AP014924.1"/>
</dbReference>
<reference evidence="17" key="1">
    <citation type="submission" date="2015-07" db="EMBL/GenBank/DDBJ databases">
        <title>Complete genome sequence and phylogenetic analysis of Limnochorda pilosa.</title>
        <authorList>
            <person name="Watanabe M."/>
            <person name="Kojima H."/>
            <person name="Fukui M."/>
        </authorList>
    </citation>
    <scope>NUCLEOTIDE SEQUENCE [LARGE SCALE GENOMIC DNA]</scope>
    <source>
        <strain evidence="17">HC45</strain>
    </source>
</reference>
<evidence type="ECO:0000256" key="2">
    <source>
        <dbReference type="ARBA" id="ARBA00001927"/>
    </source>
</evidence>
<keyword evidence="4" id="KW-0028">Amino-acid biosynthesis</keyword>
<dbReference type="Pfam" id="PF01493">
    <property type="entry name" value="GXGXG"/>
    <property type="match status" value="1"/>
</dbReference>
<dbReference type="STRING" id="1555112.LIP_1398"/>
<dbReference type="GO" id="GO:0019676">
    <property type="term" value="P:ammonia assimilation cycle"/>
    <property type="evidence" value="ECO:0007669"/>
    <property type="project" value="TreeGrafter"/>
</dbReference>
<evidence type="ECO:0000256" key="1">
    <source>
        <dbReference type="ARBA" id="ARBA00001917"/>
    </source>
</evidence>
<dbReference type="InterPro" id="IPR036485">
    <property type="entry name" value="Glu_synth_asu_C_sf"/>
</dbReference>
<proteinExistence type="inferred from homology"/>
<evidence type="ECO:0000313" key="16">
    <source>
        <dbReference type="EMBL" id="BAS27249.1"/>
    </source>
</evidence>
<dbReference type="Pfam" id="PF04898">
    <property type="entry name" value="Glu_syn_central"/>
    <property type="match status" value="1"/>
</dbReference>
<dbReference type="PANTHER" id="PTHR11938">
    <property type="entry name" value="FAD NADPH DEHYDROGENASE/OXIDOREDUCTASE"/>
    <property type="match status" value="1"/>
</dbReference>
<dbReference type="CDD" id="cd02808">
    <property type="entry name" value="GltS_FMN"/>
    <property type="match status" value="1"/>
</dbReference>
<comment type="cofactor">
    <cofactor evidence="2">
        <name>[3Fe-4S] cluster</name>
        <dbReference type="ChEBI" id="CHEBI:21137"/>
    </cofactor>
</comment>
<keyword evidence="13" id="KW-0003">3Fe-4S</keyword>
<dbReference type="GO" id="GO:0006537">
    <property type="term" value="P:glutamate biosynthetic process"/>
    <property type="evidence" value="ECO:0007669"/>
    <property type="project" value="UniProtKB-KW"/>
</dbReference>
<dbReference type="InterPro" id="IPR017932">
    <property type="entry name" value="GATase_2_dom"/>
</dbReference>
<evidence type="ECO:0000256" key="6">
    <source>
        <dbReference type="ARBA" id="ARBA00022643"/>
    </source>
</evidence>
<dbReference type="GO" id="GO:0015930">
    <property type="term" value="F:glutamate synthase activity"/>
    <property type="evidence" value="ECO:0007669"/>
    <property type="project" value="InterPro"/>
</dbReference>
<dbReference type="PROSITE" id="PS51278">
    <property type="entry name" value="GATASE_TYPE_2"/>
    <property type="match status" value="1"/>
</dbReference>
<keyword evidence="9" id="KW-0560">Oxidoreductase</keyword>
<evidence type="ECO:0000256" key="12">
    <source>
        <dbReference type="ARBA" id="ARBA00023164"/>
    </source>
</evidence>
<dbReference type="GO" id="GO:0051538">
    <property type="term" value="F:3 iron, 4 sulfur cluster binding"/>
    <property type="evidence" value="ECO:0007669"/>
    <property type="project" value="UniProtKB-KW"/>
</dbReference>
<evidence type="ECO:0000256" key="10">
    <source>
        <dbReference type="ARBA" id="ARBA00023004"/>
    </source>
</evidence>
<evidence type="ECO:0000256" key="4">
    <source>
        <dbReference type="ARBA" id="ARBA00022605"/>
    </source>
</evidence>
<dbReference type="Proteomes" id="UP000065807">
    <property type="component" value="Chromosome"/>
</dbReference>
<keyword evidence="5" id="KW-0285">Flavoprotein</keyword>
<dbReference type="EMBL" id="AP014924">
    <property type="protein sequence ID" value="BAS27249.1"/>
    <property type="molecule type" value="Genomic_DNA"/>
</dbReference>
<feature type="domain" description="Glutamine amidotransferase type-2" evidence="15">
    <location>
        <begin position="10"/>
        <end position="372"/>
    </location>
</feature>
<accession>A0A0K2SK92</accession>
<keyword evidence="10" id="KW-0408">Iron</keyword>
<evidence type="ECO:0000259" key="15">
    <source>
        <dbReference type="PROSITE" id="PS51278"/>
    </source>
</evidence>
<dbReference type="InterPro" id="IPR006982">
    <property type="entry name" value="Glu_synth_centr_N"/>
</dbReference>
<comment type="pathway">
    <text evidence="14">Amino-acid biosynthesis.</text>
</comment>
<dbReference type="InterPro" id="IPR002932">
    <property type="entry name" value="Glu_synthdom"/>
</dbReference>